<dbReference type="InterPro" id="IPR051708">
    <property type="entry name" value="Plant_Aspart_Prot_A1"/>
</dbReference>
<evidence type="ECO:0000313" key="6">
    <source>
        <dbReference type="EMBL" id="CAA0842269.1"/>
    </source>
</evidence>
<dbReference type="GO" id="GO:0006508">
    <property type="term" value="P:proteolysis"/>
    <property type="evidence" value="ECO:0007669"/>
    <property type="project" value="UniProtKB-KW"/>
</dbReference>
<protein>
    <submittedName>
        <fullName evidence="6">Eukaryotic aspartyl protease family protein</fullName>
    </submittedName>
</protein>
<evidence type="ECO:0000256" key="4">
    <source>
        <dbReference type="SAM" id="MobiDB-lite"/>
    </source>
</evidence>
<keyword evidence="7" id="KW-1185">Reference proteome</keyword>
<name>A0A9N7P145_STRHE</name>
<dbReference type="PANTHER" id="PTHR47967">
    <property type="entry name" value="OS07G0603500 PROTEIN-RELATED"/>
    <property type="match status" value="1"/>
</dbReference>
<evidence type="ECO:0000259" key="5">
    <source>
        <dbReference type="PROSITE" id="PS51767"/>
    </source>
</evidence>
<comment type="similarity">
    <text evidence="1">Belongs to the peptidase A1 family.</text>
</comment>
<feature type="domain" description="Peptidase A1" evidence="5">
    <location>
        <begin position="37"/>
        <end position="254"/>
    </location>
</feature>
<dbReference type="InterPro" id="IPR033121">
    <property type="entry name" value="PEPTIDASE_A1"/>
</dbReference>
<dbReference type="Gene3D" id="2.40.70.10">
    <property type="entry name" value="Acid Proteases"/>
    <property type="match status" value="1"/>
</dbReference>
<evidence type="ECO:0000256" key="3">
    <source>
        <dbReference type="ARBA" id="ARBA00022801"/>
    </source>
</evidence>
<dbReference type="PROSITE" id="PS51767">
    <property type="entry name" value="PEPTIDASE_A1"/>
    <property type="match status" value="1"/>
</dbReference>
<evidence type="ECO:0000256" key="2">
    <source>
        <dbReference type="ARBA" id="ARBA00022670"/>
    </source>
</evidence>
<dbReference type="GO" id="GO:0008233">
    <property type="term" value="F:peptidase activity"/>
    <property type="evidence" value="ECO:0007669"/>
    <property type="project" value="UniProtKB-KW"/>
</dbReference>
<dbReference type="Pfam" id="PF14543">
    <property type="entry name" value="TAXi_N"/>
    <property type="match status" value="1"/>
</dbReference>
<feature type="region of interest" description="Disordered" evidence="4">
    <location>
        <begin position="214"/>
        <end position="254"/>
    </location>
</feature>
<dbReference type="InterPro" id="IPR032861">
    <property type="entry name" value="TAXi_N"/>
</dbReference>
<dbReference type="PANTHER" id="PTHR47967:SF23">
    <property type="entry name" value="OS04G0448300 PROTEIN"/>
    <property type="match status" value="1"/>
</dbReference>
<accession>A0A9N7P145</accession>
<dbReference type="GO" id="GO:0005576">
    <property type="term" value="C:extracellular region"/>
    <property type="evidence" value="ECO:0007669"/>
    <property type="project" value="TreeGrafter"/>
</dbReference>
<gene>
    <name evidence="6" type="ORF">SHERM_08133</name>
</gene>
<evidence type="ECO:0000313" key="7">
    <source>
        <dbReference type="Proteomes" id="UP001153555"/>
    </source>
</evidence>
<organism evidence="6 7">
    <name type="scientific">Striga hermonthica</name>
    <name type="common">Purple witchweed</name>
    <name type="synonym">Buchnera hermonthica</name>
    <dbReference type="NCBI Taxonomy" id="68872"/>
    <lineage>
        <taxon>Eukaryota</taxon>
        <taxon>Viridiplantae</taxon>
        <taxon>Streptophyta</taxon>
        <taxon>Embryophyta</taxon>
        <taxon>Tracheophyta</taxon>
        <taxon>Spermatophyta</taxon>
        <taxon>Magnoliopsida</taxon>
        <taxon>eudicotyledons</taxon>
        <taxon>Gunneridae</taxon>
        <taxon>Pentapetalae</taxon>
        <taxon>asterids</taxon>
        <taxon>lamiids</taxon>
        <taxon>Lamiales</taxon>
        <taxon>Orobanchaceae</taxon>
        <taxon>Buchnereae</taxon>
        <taxon>Striga</taxon>
    </lineage>
</organism>
<dbReference type="InterPro" id="IPR021109">
    <property type="entry name" value="Peptidase_aspartic_dom_sf"/>
</dbReference>
<feature type="compositionally biased region" description="Polar residues" evidence="4">
    <location>
        <begin position="223"/>
        <end position="232"/>
    </location>
</feature>
<dbReference type="SUPFAM" id="SSF50630">
    <property type="entry name" value="Acid proteases"/>
    <property type="match status" value="1"/>
</dbReference>
<dbReference type="AlphaFoldDB" id="A0A9N7P145"/>
<proteinExistence type="inferred from homology"/>
<reference evidence="6" key="1">
    <citation type="submission" date="2019-12" db="EMBL/GenBank/DDBJ databases">
        <authorList>
            <person name="Scholes J."/>
        </authorList>
    </citation>
    <scope>NUCLEOTIDE SEQUENCE</scope>
</reference>
<sequence>MEFKTTVRHMDHDKNHNSTELLRLALDRSRKSGNFDYLSYLSIGTPSVSFRALIDSVDALTWTQCATCHIRSAQPTSLFNPMKSTSYATLKCPNEKCKLFNYNGCDKRPSGTTCMYNLLYGDGSWTQGDLATETLWYEADKVPVPRVLFGCAYHSFGDPVNRGAGNLGLGQWNETFGSQLDVCTFSYFLPLLGSKETDNVLFVSLPIKRRPVSLEPNGGRQYENASKSSGETNVLFHRPKPKFPAPPFTGSLKL</sequence>
<dbReference type="EMBL" id="CACSLK010034598">
    <property type="protein sequence ID" value="CAA0842269.1"/>
    <property type="molecule type" value="Genomic_DNA"/>
</dbReference>
<dbReference type="OrthoDB" id="660550at2759"/>
<evidence type="ECO:0000256" key="1">
    <source>
        <dbReference type="ARBA" id="ARBA00007447"/>
    </source>
</evidence>
<keyword evidence="3" id="KW-0378">Hydrolase</keyword>
<comment type="caution">
    <text evidence="6">The sequence shown here is derived from an EMBL/GenBank/DDBJ whole genome shotgun (WGS) entry which is preliminary data.</text>
</comment>
<keyword evidence="2 6" id="KW-0645">Protease</keyword>
<dbReference type="Proteomes" id="UP001153555">
    <property type="component" value="Unassembled WGS sequence"/>
</dbReference>